<dbReference type="Proteomes" id="UP000798662">
    <property type="component" value="Chromosome 1"/>
</dbReference>
<reference evidence="1" key="1">
    <citation type="submission" date="2019-11" db="EMBL/GenBank/DDBJ databases">
        <title>Nori genome reveals adaptations in red seaweeds to the harsh intertidal environment.</title>
        <authorList>
            <person name="Wang D."/>
            <person name="Mao Y."/>
        </authorList>
    </citation>
    <scope>NUCLEOTIDE SEQUENCE</scope>
    <source>
        <tissue evidence="1">Gametophyte</tissue>
    </source>
</reference>
<organism evidence="1 2">
    <name type="scientific">Pyropia yezoensis</name>
    <name type="common">Susabi-nori</name>
    <name type="synonym">Porphyra yezoensis</name>
    <dbReference type="NCBI Taxonomy" id="2788"/>
    <lineage>
        <taxon>Eukaryota</taxon>
        <taxon>Rhodophyta</taxon>
        <taxon>Bangiophyceae</taxon>
        <taxon>Bangiales</taxon>
        <taxon>Bangiaceae</taxon>
        <taxon>Pyropia</taxon>
    </lineage>
</organism>
<keyword evidence="2" id="KW-1185">Reference proteome</keyword>
<evidence type="ECO:0000313" key="2">
    <source>
        <dbReference type="Proteomes" id="UP000798662"/>
    </source>
</evidence>
<accession>A0ACC3BKC9</accession>
<dbReference type="EMBL" id="CM020618">
    <property type="protein sequence ID" value="KAK1857952.1"/>
    <property type="molecule type" value="Genomic_DNA"/>
</dbReference>
<gene>
    <name evidence="1" type="ORF">I4F81_000566</name>
</gene>
<comment type="caution">
    <text evidence="1">The sequence shown here is derived from an EMBL/GenBank/DDBJ whole genome shotgun (WGS) entry which is preliminary data.</text>
</comment>
<name>A0ACC3BKC9_PYRYE</name>
<protein>
    <submittedName>
        <fullName evidence="1">Uncharacterized protein</fullName>
    </submittedName>
</protein>
<evidence type="ECO:0000313" key="1">
    <source>
        <dbReference type="EMBL" id="KAK1857952.1"/>
    </source>
</evidence>
<sequence>MDSGSFHLSDADDEEQEEAVRMPDGSLPMDADGEGGGGGVPSTRAVALAAGTSAPPAALATLSTPAVPATATASAAAAATATGEGPPASPAPAPAPANAASASPAPTRRRLSEEEELAAALRASVARPVRDSLFTSASAIPRLAPLPPRRPAEDGAAGVGGAGPAFASSAGASGAGGLAAAGGSGAGGVGGSGSGSGNGAASGSRLSGTPVAPSSSSASSTRRIAWELRDVSKNGCAEGISASIVDDNLYLWEVSVSFRDASDRLNLAADLRALGTDSVVFEVRFGSDFPYSPPFLRVLRPRFRPQTTYVLPGGGLCLQVITSAGWSPAMTLLNLFISVKSTLSISSARLDTRDHRPYGSAAEAMRTLSRAAAIHNWALPTGHFALATEEGDAAGENRDGGSAEGRNGAGGAASAGPPWRLVGLA</sequence>
<proteinExistence type="predicted"/>